<dbReference type="GO" id="GO:0080120">
    <property type="term" value="P:CAAX-box protein maturation"/>
    <property type="evidence" value="ECO:0007669"/>
    <property type="project" value="UniProtKB-ARBA"/>
</dbReference>
<dbReference type="InterPro" id="IPR052710">
    <property type="entry name" value="CAAX_protease"/>
</dbReference>
<dbReference type="EMBL" id="VFPT01000001">
    <property type="protein sequence ID" value="TQM94450.1"/>
    <property type="molecule type" value="Genomic_DNA"/>
</dbReference>
<feature type="domain" description="CAAX prenyl protease 2/Lysostaphin resistance protein A-like" evidence="2">
    <location>
        <begin position="146"/>
        <end position="243"/>
    </location>
</feature>
<keyword evidence="4" id="KW-1185">Reference proteome</keyword>
<evidence type="ECO:0000313" key="3">
    <source>
        <dbReference type="EMBL" id="TQM94450.1"/>
    </source>
</evidence>
<dbReference type="RefSeq" id="WP_142083132.1">
    <property type="nucleotide sequence ID" value="NZ_VFPT01000001.1"/>
</dbReference>
<keyword evidence="1" id="KW-0812">Transmembrane</keyword>
<name>A0A543KH97_9RHOB</name>
<sequence length="297" mass="32752">MLLKPLVFDRYVAPARLRPQVWRLVVGLALVLAVYILWMGLMAGVIGVSLGVDRLEDMLGTIGTGSTPSSLILLLLTFLGMALGAFAATRWLHKRPIATLFGPRAVVLRDFATGFGIFAVVALPGIIWFFLTLDLTRGVAWPVWLMFLPLALIGLLIQTGAEELVFRGYMQQQLAARFASRWVWMVLPSVIFGLVHYSPEEMGQSVWLIVFVTGFFGLLMADLTARSGAIGMAWGLHFANNMFAILLFTTGEALDGMALYRLPFSVSDTEAILPMLALDMAGMLLVWAICRWALRGR</sequence>
<reference evidence="3 4" key="1">
    <citation type="submission" date="2019-06" db="EMBL/GenBank/DDBJ databases">
        <title>Genomic Encyclopedia of Archaeal and Bacterial Type Strains, Phase II (KMG-II): from individual species to whole genera.</title>
        <authorList>
            <person name="Goeker M."/>
        </authorList>
    </citation>
    <scope>NUCLEOTIDE SEQUENCE [LARGE SCALE GENOMIC DNA]</scope>
    <source>
        <strain evidence="3 4">DSM 18423</strain>
    </source>
</reference>
<evidence type="ECO:0000259" key="2">
    <source>
        <dbReference type="Pfam" id="PF02517"/>
    </source>
</evidence>
<organism evidence="3 4">
    <name type="scientific">Roseinatronobacter monicus</name>
    <dbReference type="NCBI Taxonomy" id="393481"/>
    <lineage>
        <taxon>Bacteria</taxon>
        <taxon>Pseudomonadati</taxon>
        <taxon>Pseudomonadota</taxon>
        <taxon>Alphaproteobacteria</taxon>
        <taxon>Rhodobacterales</taxon>
        <taxon>Paracoccaceae</taxon>
        <taxon>Roseinatronobacter</taxon>
    </lineage>
</organism>
<dbReference type="Proteomes" id="UP000320582">
    <property type="component" value="Unassembled WGS sequence"/>
</dbReference>
<feature type="transmembrane region" description="Helical" evidence="1">
    <location>
        <begin position="233"/>
        <end position="251"/>
    </location>
</feature>
<feature type="transmembrane region" description="Helical" evidence="1">
    <location>
        <begin position="204"/>
        <end position="221"/>
    </location>
</feature>
<keyword evidence="1" id="KW-1133">Transmembrane helix</keyword>
<dbReference type="Pfam" id="PF02517">
    <property type="entry name" value="Rce1-like"/>
    <property type="match status" value="1"/>
</dbReference>
<accession>A0A543KH97</accession>
<dbReference type="AlphaFoldDB" id="A0A543KH97"/>
<comment type="caution">
    <text evidence="3">The sequence shown here is derived from an EMBL/GenBank/DDBJ whole genome shotgun (WGS) entry which is preliminary data.</text>
</comment>
<keyword evidence="1" id="KW-0472">Membrane</keyword>
<protein>
    <recommendedName>
        <fullName evidence="2">CAAX prenyl protease 2/Lysostaphin resistance protein A-like domain-containing protein</fullName>
    </recommendedName>
</protein>
<dbReference type="GO" id="GO:0004175">
    <property type="term" value="F:endopeptidase activity"/>
    <property type="evidence" value="ECO:0007669"/>
    <property type="project" value="UniProtKB-ARBA"/>
</dbReference>
<dbReference type="InterPro" id="IPR003675">
    <property type="entry name" value="Rce1/LyrA-like_dom"/>
</dbReference>
<proteinExistence type="predicted"/>
<feature type="transmembrane region" description="Helical" evidence="1">
    <location>
        <begin position="178"/>
        <end position="198"/>
    </location>
</feature>
<feature type="transmembrane region" description="Helical" evidence="1">
    <location>
        <begin position="139"/>
        <end position="157"/>
    </location>
</feature>
<feature type="transmembrane region" description="Helical" evidence="1">
    <location>
        <begin position="21"/>
        <end position="50"/>
    </location>
</feature>
<evidence type="ECO:0000313" key="4">
    <source>
        <dbReference type="Proteomes" id="UP000320582"/>
    </source>
</evidence>
<feature type="transmembrane region" description="Helical" evidence="1">
    <location>
        <begin position="70"/>
        <end position="92"/>
    </location>
</feature>
<dbReference type="PANTHER" id="PTHR36435">
    <property type="entry name" value="SLR1288 PROTEIN"/>
    <property type="match status" value="1"/>
</dbReference>
<gene>
    <name evidence="3" type="ORF">BD293_3129</name>
</gene>
<evidence type="ECO:0000256" key="1">
    <source>
        <dbReference type="SAM" id="Phobius"/>
    </source>
</evidence>
<dbReference type="PANTHER" id="PTHR36435:SF1">
    <property type="entry name" value="CAAX AMINO TERMINAL PROTEASE FAMILY PROTEIN"/>
    <property type="match status" value="1"/>
</dbReference>
<feature type="transmembrane region" description="Helical" evidence="1">
    <location>
        <begin position="271"/>
        <end position="294"/>
    </location>
</feature>
<feature type="transmembrane region" description="Helical" evidence="1">
    <location>
        <begin position="112"/>
        <end position="133"/>
    </location>
</feature>
<dbReference type="OrthoDB" id="7171777at2"/>